<dbReference type="Pfam" id="PF01565">
    <property type="entry name" value="FAD_binding_4"/>
    <property type="match status" value="1"/>
</dbReference>
<evidence type="ECO:0000256" key="4">
    <source>
        <dbReference type="ARBA" id="ARBA00022827"/>
    </source>
</evidence>
<keyword evidence="3" id="KW-0479">Metal-binding</keyword>
<dbReference type="SUPFAM" id="SSF55103">
    <property type="entry name" value="FAD-linked oxidases, C-terminal domain"/>
    <property type="match status" value="1"/>
</dbReference>
<evidence type="ECO:0000256" key="6">
    <source>
        <dbReference type="ARBA" id="ARBA00023004"/>
    </source>
</evidence>
<dbReference type="EMBL" id="RBIL01000002">
    <property type="protein sequence ID" value="RKQ88338.1"/>
    <property type="molecule type" value="Genomic_DNA"/>
</dbReference>
<keyword evidence="7" id="KW-0411">Iron-sulfur</keyword>
<dbReference type="AlphaFoldDB" id="A0A660L4J9"/>
<reference evidence="9 10" key="1">
    <citation type="submission" date="2018-10" db="EMBL/GenBank/DDBJ databases">
        <title>Genomic Encyclopedia of Archaeal and Bacterial Type Strains, Phase II (KMG-II): from individual species to whole genera.</title>
        <authorList>
            <person name="Goeker M."/>
        </authorList>
    </citation>
    <scope>NUCLEOTIDE SEQUENCE [LARGE SCALE GENOMIC DNA]</scope>
    <source>
        <strain evidence="9 10">DSM 14954</strain>
    </source>
</reference>
<dbReference type="Gene3D" id="3.30.465.10">
    <property type="match status" value="1"/>
</dbReference>
<organism evidence="9 10">
    <name type="scientific">Solirubrobacter pauli</name>
    <dbReference type="NCBI Taxonomy" id="166793"/>
    <lineage>
        <taxon>Bacteria</taxon>
        <taxon>Bacillati</taxon>
        <taxon>Actinomycetota</taxon>
        <taxon>Thermoleophilia</taxon>
        <taxon>Solirubrobacterales</taxon>
        <taxon>Solirubrobacteraceae</taxon>
        <taxon>Solirubrobacter</taxon>
    </lineage>
</organism>
<evidence type="ECO:0000256" key="1">
    <source>
        <dbReference type="ARBA" id="ARBA00001974"/>
    </source>
</evidence>
<accession>A0A660L4J9</accession>
<dbReference type="SUPFAM" id="SSF46548">
    <property type="entry name" value="alpha-helical ferredoxin"/>
    <property type="match status" value="1"/>
</dbReference>
<comment type="caution">
    <text evidence="9">The sequence shown here is derived from an EMBL/GenBank/DDBJ whole genome shotgun (WGS) entry which is preliminary data.</text>
</comment>
<dbReference type="SUPFAM" id="SSF56176">
    <property type="entry name" value="FAD-binding/transporter-associated domain-like"/>
    <property type="match status" value="1"/>
</dbReference>
<dbReference type="RefSeq" id="WP_211340210.1">
    <property type="nucleotide sequence ID" value="NZ_RBIL01000002.1"/>
</dbReference>
<dbReference type="InterPro" id="IPR016164">
    <property type="entry name" value="FAD-linked_Oxase-like_C"/>
</dbReference>
<dbReference type="InterPro" id="IPR017896">
    <property type="entry name" value="4Fe4S_Fe-S-bd"/>
</dbReference>
<dbReference type="InterPro" id="IPR016169">
    <property type="entry name" value="FAD-bd_PCMH_sub2"/>
</dbReference>
<evidence type="ECO:0000256" key="5">
    <source>
        <dbReference type="ARBA" id="ARBA00023002"/>
    </source>
</evidence>
<keyword evidence="2" id="KW-0285">Flavoprotein</keyword>
<gene>
    <name evidence="9" type="ORF">C8N24_6380</name>
</gene>
<evidence type="ECO:0000256" key="7">
    <source>
        <dbReference type="ARBA" id="ARBA00023014"/>
    </source>
</evidence>
<evidence type="ECO:0000313" key="10">
    <source>
        <dbReference type="Proteomes" id="UP000278962"/>
    </source>
</evidence>
<dbReference type="GO" id="GO:0046872">
    <property type="term" value="F:metal ion binding"/>
    <property type="evidence" value="ECO:0007669"/>
    <property type="project" value="UniProtKB-KW"/>
</dbReference>
<evidence type="ECO:0000256" key="3">
    <source>
        <dbReference type="ARBA" id="ARBA00022723"/>
    </source>
</evidence>
<dbReference type="GO" id="GO:0071949">
    <property type="term" value="F:FAD binding"/>
    <property type="evidence" value="ECO:0007669"/>
    <property type="project" value="InterPro"/>
</dbReference>
<dbReference type="Gene3D" id="1.10.45.10">
    <property type="entry name" value="Vanillyl-alcohol Oxidase, Chain A, domain 4"/>
    <property type="match status" value="1"/>
</dbReference>
<keyword evidence="6" id="KW-0408">Iron</keyword>
<sequence>MGELVAALAAELAGEVRDDAYTRHLYSADASAYAIEPAAVVFPRSADDVSVAVRLAAERGVPIVARGAGTSLAGQAAGGHGLVIDFSRHMNVIDEIDPVARRVRVQPGVVQEDLNRAAKRFGLGFGPDTSTSNRATLGGMIGNNSSGSESIVHGTTVDHVEELEVVLADGSQHTFRRGLPHAFDEPVKAILREHARAIAEDYPKHWRQSGGYRLDRMDPFDLSKLVVGSEGTLAIVTAATVRLVELPKAKMFSVGHFDSVADAIAATQDALDLQPWSVEMIDRKILNLSRSKLEYRKLSDRLEGDPGALLFVAFAGDSDDEVRGKLDALATVWAEHGHGYHVLRAETTAEQNELTKVRKAGLGLLMASSDGKRRPAAFVEDTAVAPERLGPYVERFAAILDKHELEAGFYGHASVGCLHIRPFVDLSEDVETFRTVAEEIRDLVAEFDGVNSSEHGDGRVRSEFNEHIFGSDLYGAMRKVKTLFDPHNRLNPGVMVDAAPMTADLRDAKLPRPNPLVTHLDFGPGGMHGAADRCQRIGACRKTGQGVMCPSYMATREEEHATRGRANALVKALGEPDPARALGDERLHDILDLCLECKACKSECPLSVDMASMKAEFLSHYNAIHGTPLRSRIFASIRTLNRLGSAFAPLSNALPAPTGLVGITTKRPRPRFVRENLIRWNKTRARTTGRPVVFLADSFTTFTEPGIGRASIELLTAAGYDVQLEQAGCCGRASISKGLLDDARAKAEKLTERLQRTDGPITGCEPSCLMTLREEHVQLLGDQGIADRTRLVEELLLDADLPLRNDTPQRILFHGHCHQKALAGTASTVALLRKIPNTEVVELDAGCCGMAGSFGFEEEHYELSMRIGGMRLFPAVRREPAETLVAATGVSCRQQIEHGTGRTARHPVQIVRDALEV</sequence>
<evidence type="ECO:0000259" key="8">
    <source>
        <dbReference type="PROSITE" id="PS51387"/>
    </source>
</evidence>
<dbReference type="PANTHER" id="PTHR11748">
    <property type="entry name" value="D-LACTATE DEHYDROGENASE"/>
    <property type="match status" value="1"/>
</dbReference>
<dbReference type="Pfam" id="PF02913">
    <property type="entry name" value="FAD-oxidase_C"/>
    <property type="match status" value="1"/>
</dbReference>
<dbReference type="Gene3D" id="3.30.70.2740">
    <property type="match status" value="1"/>
</dbReference>
<dbReference type="Proteomes" id="UP000278962">
    <property type="component" value="Unassembled WGS sequence"/>
</dbReference>
<dbReference type="PROSITE" id="PS51387">
    <property type="entry name" value="FAD_PCMH"/>
    <property type="match status" value="1"/>
</dbReference>
<feature type="domain" description="FAD-binding PCMH-type" evidence="8">
    <location>
        <begin position="33"/>
        <end position="246"/>
    </location>
</feature>
<dbReference type="InterPro" id="IPR004017">
    <property type="entry name" value="Cys_rich_dom"/>
</dbReference>
<dbReference type="GO" id="GO:1903457">
    <property type="term" value="P:lactate catabolic process"/>
    <property type="evidence" value="ECO:0007669"/>
    <property type="project" value="TreeGrafter"/>
</dbReference>
<dbReference type="InterPro" id="IPR016171">
    <property type="entry name" value="Vanillyl_alc_oxidase_C-sub2"/>
</dbReference>
<dbReference type="GO" id="GO:0051536">
    <property type="term" value="F:iron-sulfur cluster binding"/>
    <property type="evidence" value="ECO:0007669"/>
    <property type="project" value="UniProtKB-KW"/>
</dbReference>
<evidence type="ECO:0000256" key="2">
    <source>
        <dbReference type="ARBA" id="ARBA00022630"/>
    </source>
</evidence>
<evidence type="ECO:0000313" key="9">
    <source>
        <dbReference type="EMBL" id="RKQ88338.1"/>
    </source>
</evidence>
<proteinExistence type="predicted"/>
<dbReference type="InterPro" id="IPR004113">
    <property type="entry name" value="FAD-bd_oxidored_4_C"/>
</dbReference>
<dbReference type="GO" id="GO:0008720">
    <property type="term" value="F:D-lactate dehydrogenase (NAD+) activity"/>
    <property type="evidence" value="ECO:0007669"/>
    <property type="project" value="TreeGrafter"/>
</dbReference>
<comment type="cofactor">
    <cofactor evidence="1">
        <name>FAD</name>
        <dbReference type="ChEBI" id="CHEBI:57692"/>
    </cofactor>
</comment>
<name>A0A660L4J9_9ACTN</name>
<dbReference type="PROSITE" id="PS00198">
    <property type="entry name" value="4FE4S_FER_1"/>
    <property type="match status" value="1"/>
</dbReference>
<dbReference type="InterPro" id="IPR017900">
    <property type="entry name" value="4Fe4S_Fe_S_CS"/>
</dbReference>
<protein>
    <submittedName>
        <fullName evidence="9">FAD/FMN-containing dehydrogenase</fullName>
    </submittedName>
</protein>
<dbReference type="Pfam" id="PF13183">
    <property type="entry name" value="Fer4_8"/>
    <property type="match status" value="1"/>
</dbReference>
<keyword evidence="10" id="KW-1185">Reference proteome</keyword>
<keyword evidence="5" id="KW-0560">Oxidoreductase</keyword>
<dbReference type="InterPro" id="IPR016166">
    <property type="entry name" value="FAD-bd_PCMH"/>
</dbReference>
<dbReference type="InterPro" id="IPR006094">
    <property type="entry name" value="Oxid_FAD_bind_N"/>
</dbReference>
<dbReference type="Pfam" id="PF02754">
    <property type="entry name" value="CCG"/>
    <property type="match status" value="2"/>
</dbReference>
<keyword evidence="4" id="KW-0274">FAD</keyword>
<dbReference type="GO" id="GO:0004458">
    <property type="term" value="F:D-lactate dehydrogenase (cytochrome) activity"/>
    <property type="evidence" value="ECO:0007669"/>
    <property type="project" value="TreeGrafter"/>
</dbReference>
<dbReference type="PANTHER" id="PTHR11748:SF119">
    <property type="entry name" value="D-2-HYDROXYGLUTARATE DEHYDROGENASE"/>
    <property type="match status" value="1"/>
</dbReference>
<dbReference type="InterPro" id="IPR036318">
    <property type="entry name" value="FAD-bd_PCMH-like_sf"/>
</dbReference>